<reference evidence="1" key="2">
    <citation type="journal article" date="2014" name="ISME J.">
        <title>Microbial stratification in low pH oxic and suboxic macroscopic growths along an acid mine drainage.</title>
        <authorList>
            <person name="Mendez-Garcia C."/>
            <person name="Mesa V."/>
            <person name="Sprenger R.R."/>
            <person name="Richter M."/>
            <person name="Diez M.S."/>
            <person name="Solano J."/>
            <person name="Bargiela R."/>
            <person name="Golyshina O.V."/>
            <person name="Manteca A."/>
            <person name="Ramos J.L."/>
            <person name="Gallego J.R."/>
            <person name="Llorente I."/>
            <person name="Martins Dos Santos V.A."/>
            <person name="Jensen O.N."/>
            <person name="Pelaez A.I."/>
            <person name="Sanchez J."/>
            <person name="Ferrer M."/>
        </authorList>
    </citation>
    <scope>NUCLEOTIDE SEQUENCE</scope>
</reference>
<name>T1ACX1_9ZZZZ</name>
<dbReference type="InterPro" id="IPR051135">
    <property type="entry name" value="Gal/GlcNAc/GalNAc_ST"/>
</dbReference>
<gene>
    <name evidence="1" type="ORF">B1B_15658</name>
</gene>
<dbReference type="SUPFAM" id="SSF52540">
    <property type="entry name" value="P-loop containing nucleoside triphosphate hydrolases"/>
    <property type="match status" value="1"/>
</dbReference>
<dbReference type="GO" id="GO:0006790">
    <property type="term" value="P:sulfur compound metabolic process"/>
    <property type="evidence" value="ECO:0007669"/>
    <property type="project" value="TreeGrafter"/>
</dbReference>
<sequence length="332" mass="37683">RECRALVPPRIGKLFDSHPDTLYRHEPDSVRRLSLPLYPEIQVAPQYREELEQFVASLPELRCPKVVGKQPLFPKSYQSAAGLYASRVCVALAKAASRVQRNVPCLYRPTAEGCEQVRLVWKSIESPGRLGVCMEALPDARAIHLMRHPCGYVASVLRGEAGRRFDGLIPSAEDLWLLKMLLATSTGKTRGLSLDDIERLTPEERLAWRWVLTQEKILADVAHCGRVLTLRYEDVCAEPLAMTRRMFEFTGLDWQSQTEDFIRASTQPTNQTTDTDYYSVFKYPPASAGRWREELAPPVIERILRILRTSPLYRHYADDVPAPAEPLPEATP</sequence>
<dbReference type="AlphaFoldDB" id="T1ACX1"/>
<reference evidence="1" key="1">
    <citation type="submission" date="2013-08" db="EMBL/GenBank/DDBJ databases">
        <authorList>
            <person name="Mendez C."/>
            <person name="Richter M."/>
            <person name="Ferrer M."/>
            <person name="Sanchez J."/>
        </authorList>
    </citation>
    <scope>NUCLEOTIDE SEQUENCE</scope>
</reference>
<accession>T1ACX1</accession>
<dbReference type="EMBL" id="AUZY01010414">
    <property type="protein sequence ID" value="EQD38794.1"/>
    <property type="molecule type" value="Genomic_DNA"/>
</dbReference>
<feature type="non-terminal residue" evidence="1">
    <location>
        <position position="1"/>
    </location>
</feature>
<comment type="caution">
    <text evidence="1">The sequence shown here is derived from an EMBL/GenBank/DDBJ whole genome shotgun (WGS) entry which is preliminary data.</text>
</comment>
<dbReference type="InterPro" id="IPR027417">
    <property type="entry name" value="P-loop_NTPase"/>
</dbReference>
<evidence type="ECO:0000313" key="1">
    <source>
        <dbReference type="EMBL" id="EQD38794.1"/>
    </source>
</evidence>
<dbReference type="Gene3D" id="3.40.50.300">
    <property type="entry name" value="P-loop containing nucleotide triphosphate hydrolases"/>
    <property type="match status" value="1"/>
</dbReference>
<proteinExistence type="predicted"/>
<protein>
    <submittedName>
        <fullName evidence="1">Uncharacterized protein</fullName>
    </submittedName>
</protein>
<organism evidence="1">
    <name type="scientific">mine drainage metagenome</name>
    <dbReference type="NCBI Taxonomy" id="410659"/>
    <lineage>
        <taxon>unclassified sequences</taxon>
        <taxon>metagenomes</taxon>
        <taxon>ecological metagenomes</taxon>
    </lineage>
</organism>
<dbReference type="PANTHER" id="PTHR10704">
    <property type="entry name" value="CARBOHYDRATE SULFOTRANSFERASE"/>
    <property type="match status" value="1"/>
</dbReference>
<dbReference type="GO" id="GO:0006044">
    <property type="term" value="P:N-acetylglucosamine metabolic process"/>
    <property type="evidence" value="ECO:0007669"/>
    <property type="project" value="TreeGrafter"/>
</dbReference>
<dbReference type="PANTHER" id="PTHR10704:SF44">
    <property type="entry name" value="LD35051P-RELATED"/>
    <property type="match status" value="1"/>
</dbReference>
<dbReference type="GO" id="GO:0001517">
    <property type="term" value="F:N-acetylglucosamine 6-O-sulfotransferase activity"/>
    <property type="evidence" value="ECO:0007669"/>
    <property type="project" value="TreeGrafter"/>
</dbReference>